<dbReference type="EMBL" id="WNKS01000003">
    <property type="protein sequence ID" value="MTV30561.1"/>
    <property type="molecule type" value="Genomic_DNA"/>
</dbReference>
<name>A0A6N8DN21_RHOAC</name>
<accession>A0A6N8DN21</accession>
<comment type="caution">
    <text evidence="1">The sequence shown here is derived from an EMBL/GenBank/DDBJ whole genome shotgun (WGS) entry which is preliminary data.</text>
</comment>
<proteinExistence type="predicted"/>
<gene>
    <name evidence="1" type="ORF">GJ654_06080</name>
</gene>
<dbReference type="Proteomes" id="UP000439113">
    <property type="component" value="Unassembled WGS sequence"/>
</dbReference>
<sequence length="187" mass="19517">MPNYLNNLTIVAENAAEAQKSWARLGFALLPGGVIALGSTIIVLRDAAEPTPAFGPLSLTMTEQPNPDAGAAAPHPNGARALAAVVKTMENPADHAEVLGRAANQREMRATSAGVELKLANARLEALTPAAFAQRYGDGEQALVFATSSLKAVRAFFNAAGLVFEEKSDRLVLAERAAGLILAFEAP</sequence>
<dbReference type="RefSeq" id="WP_155445233.1">
    <property type="nucleotide sequence ID" value="NZ_JAOQNR010000003.1"/>
</dbReference>
<dbReference type="AlphaFoldDB" id="A0A6N8DN21"/>
<evidence type="ECO:0000313" key="1">
    <source>
        <dbReference type="EMBL" id="MTV30561.1"/>
    </source>
</evidence>
<evidence type="ECO:0000313" key="2">
    <source>
        <dbReference type="Proteomes" id="UP000439113"/>
    </source>
</evidence>
<reference evidence="1 2" key="1">
    <citation type="submission" date="2019-11" db="EMBL/GenBank/DDBJ databases">
        <title>Whole-genome sequence of a Rhodoblastus acidophilus DSM 142.</title>
        <authorList>
            <person name="Kyndt J.A."/>
            <person name="Meyer T.E."/>
        </authorList>
    </citation>
    <scope>NUCLEOTIDE SEQUENCE [LARGE SCALE GENOMIC DNA]</scope>
    <source>
        <strain evidence="1 2">DSM 142</strain>
    </source>
</reference>
<dbReference type="OrthoDB" id="9812467at2"/>
<organism evidence="1 2">
    <name type="scientific">Rhodoblastus acidophilus</name>
    <name type="common">Rhodopseudomonas acidophila</name>
    <dbReference type="NCBI Taxonomy" id="1074"/>
    <lineage>
        <taxon>Bacteria</taxon>
        <taxon>Pseudomonadati</taxon>
        <taxon>Pseudomonadota</taxon>
        <taxon>Alphaproteobacteria</taxon>
        <taxon>Hyphomicrobiales</taxon>
        <taxon>Rhodoblastaceae</taxon>
        <taxon>Rhodoblastus</taxon>
    </lineage>
</organism>
<protein>
    <submittedName>
        <fullName evidence="1">Uncharacterized protein</fullName>
    </submittedName>
</protein>